<evidence type="ECO:0000256" key="2">
    <source>
        <dbReference type="SAM" id="MobiDB-lite"/>
    </source>
</evidence>
<feature type="compositionally biased region" description="Polar residues" evidence="2">
    <location>
        <begin position="98"/>
        <end position="107"/>
    </location>
</feature>
<feature type="compositionally biased region" description="Basic and acidic residues" evidence="2">
    <location>
        <begin position="78"/>
        <end position="89"/>
    </location>
</feature>
<feature type="compositionally biased region" description="Basic and acidic residues" evidence="2">
    <location>
        <begin position="60"/>
        <end position="70"/>
    </location>
</feature>
<protein>
    <submittedName>
        <fullName evidence="3">Uncharacterized protein</fullName>
    </submittedName>
</protein>
<evidence type="ECO:0000313" key="3">
    <source>
        <dbReference type="EMBL" id="KAK9928813.1"/>
    </source>
</evidence>
<evidence type="ECO:0000256" key="1">
    <source>
        <dbReference type="SAM" id="Coils"/>
    </source>
</evidence>
<dbReference type="Proteomes" id="UP001457282">
    <property type="component" value="Unassembled WGS sequence"/>
</dbReference>
<feature type="compositionally biased region" description="Low complexity" evidence="2">
    <location>
        <begin position="13"/>
        <end position="33"/>
    </location>
</feature>
<comment type="caution">
    <text evidence="3">The sequence shown here is derived from an EMBL/GenBank/DDBJ whole genome shotgun (WGS) entry which is preliminary data.</text>
</comment>
<reference evidence="3 4" key="1">
    <citation type="journal article" date="2023" name="G3 (Bethesda)">
        <title>A chromosome-length genome assembly and annotation of blackberry (Rubus argutus, cv. 'Hillquist').</title>
        <authorList>
            <person name="Bruna T."/>
            <person name="Aryal R."/>
            <person name="Dudchenko O."/>
            <person name="Sargent D.J."/>
            <person name="Mead D."/>
            <person name="Buti M."/>
            <person name="Cavallini A."/>
            <person name="Hytonen T."/>
            <person name="Andres J."/>
            <person name="Pham M."/>
            <person name="Weisz D."/>
            <person name="Mascagni F."/>
            <person name="Usai G."/>
            <person name="Natali L."/>
            <person name="Bassil N."/>
            <person name="Fernandez G.E."/>
            <person name="Lomsadze A."/>
            <person name="Armour M."/>
            <person name="Olukolu B."/>
            <person name="Poorten T."/>
            <person name="Britton C."/>
            <person name="Davik J."/>
            <person name="Ashrafi H."/>
            <person name="Aiden E.L."/>
            <person name="Borodovsky M."/>
            <person name="Worthington M."/>
        </authorList>
    </citation>
    <scope>NUCLEOTIDE SEQUENCE [LARGE SCALE GENOMIC DNA]</scope>
    <source>
        <strain evidence="3">PI 553951</strain>
    </source>
</reference>
<feature type="region of interest" description="Disordered" evidence="2">
    <location>
        <begin position="1"/>
        <end position="111"/>
    </location>
</feature>
<dbReference type="AlphaFoldDB" id="A0AAW1WYK1"/>
<accession>A0AAW1WYK1</accession>
<sequence length="168" mass="18209">MASKKTQAIIVNKSKSATTSRSSSGSATRITRSVAKTQPTTFVALPSKPHQPVITLENLGAREHVPRSKEGQASSMENLRERSFSHAVEDDSDDDSSTGSYHGSPNNEEIDTSVVKSDGAFHPLTMQVLMTGATSIEEQLAHMMAAMEKLTKTVEEKDMQIAELKSMT</sequence>
<feature type="coiled-coil region" evidence="1">
    <location>
        <begin position="133"/>
        <end position="167"/>
    </location>
</feature>
<proteinExistence type="predicted"/>
<keyword evidence="1" id="KW-0175">Coiled coil</keyword>
<evidence type="ECO:0000313" key="4">
    <source>
        <dbReference type="Proteomes" id="UP001457282"/>
    </source>
</evidence>
<dbReference type="EMBL" id="JBEDUW010000005">
    <property type="protein sequence ID" value="KAK9928813.1"/>
    <property type="molecule type" value="Genomic_DNA"/>
</dbReference>
<name>A0AAW1WYK1_RUBAR</name>
<keyword evidence="4" id="KW-1185">Reference proteome</keyword>
<organism evidence="3 4">
    <name type="scientific">Rubus argutus</name>
    <name type="common">Southern blackberry</name>
    <dbReference type="NCBI Taxonomy" id="59490"/>
    <lineage>
        <taxon>Eukaryota</taxon>
        <taxon>Viridiplantae</taxon>
        <taxon>Streptophyta</taxon>
        <taxon>Embryophyta</taxon>
        <taxon>Tracheophyta</taxon>
        <taxon>Spermatophyta</taxon>
        <taxon>Magnoliopsida</taxon>
        <taxon>eudicotyledons</taxon>
        <taxon>Gunneridae</taxon>
        <taxon>Pentapetalae</taxon>
        <taxon>rosids</taxon>
        <taxon>fabids</taxon>
        <taxon>Rosales</taxon>
        <taxon>Rosaceae</taxon>
        <taxon>Rosoideae</taxon>
        <taxon>Rosoideae incertae sedis</taxon>
        <taxon>Rubus</taxon>
    </lineage>
</organism>
<gene>
    <name evidence="3" type="ORF">M0R45_025933</name>
</gene>